<evidence type="ECO:0008006" key="4">
    <source>
        <dbReference type="Google" id="ProtNLM"/>
    </source>
</evidence>
<evidence type="ECO:0000313" key="1">
    <source>
        <dbReference type="EMBL" id="KAF7114473.1"/>
    </source>
</evidence>
<dbReference type="EMBL" id="JACBAF010002294">
    <property type="protein sequence ID" value="KAF7157957.1"/>
    <property type="molecule type" value="Genomic_DNA"/>
</dbReference>
<dbReference type="Proteomes" id="UP000662466">
    <property type="component" value="Unassembled WGS sequence"/>
</dbReference>
<keyword evidence="3" id="KW-1185">Reference proteome</keyword>
<sequence>MPSPMKMRNSFSDYAYAISAKDTTAKRTSAARQKQLADGKVRVRPIVTKACLTFDEFHAQLLAGIQRRATGTSTVHDQSSRTHAVFEIETVTRELLDAKDAVVSWPGYAYPAKSATCSGLCRIQAR</sequence>
<dbReference type="EMBL" id="JACBAD010002124">
    <property type="protein sequence ID" value="KAF7114473.1"/>
    <property type="molecule type" value="Genomic_DNA"/>
</dbReference>
<evidence type="ECO:0000313" key="3">
    <source>
        <dbReference type="Proteomes" id="UP000630445"/>
    </source>
</evidence>
<dbReference type="Gene3D" id="3.40.850.10">
    <property type="entry name" value="Kinesin motor domain"/>
    <property type="match status" value="1"/>
</dbReference>
<protein>
    <recommendedName>
        <fullName evidence="4">Kinesin motor domain-containing protein</fullName>
    </recommendedName>
</protein>
<dbReference type="OrthoDB" id="3176171at2759"/>
<reference evidence="1" key="1">
    <citation type="submission" date="2020-06" db="EMBL/GenBank/DDBJ databases">
        <title>Draft genome sequences of strains closely related to Aspergillus parafelis and Aspergillus hiratsukae.</title>
        <authorList>
            <person name="Dos Santos R.A.C."/>
            <person name="Rivero-Menendez O."/>
            <person name="Steenwyk J.L."/>
            <person name="Mead M.E."/>
            <person name="Goldman G.H."/>
            <person name="Alastruey-Izquierdo A."/>
            <person name="Rokas A."/>
        </authorList>
    </citation>
    <scope>NUCLEOTIDE SEQUENCE</scope>
    <source>
        <strain evidence="1">CNM-CM5793</strain>
        <strain evidence="2">CNM-CM6106</strain>
    </source>
</reference>
<dbReference type="AlphaFoldDB" id="A0A8H6P0C3"/>
<evidence type="ECO:0000313" key="2">
    <source>
        <dbReference type="EMBL" id="KAF7157957.1"/>
    </source>
</evidence>
<gene>
    <name evidence="1" type="ORF">CNMCM5793_008777</name>
    <name evidence="2" type="ORF">CNMCM6106_004246</name>
</gene>
<name>A0A8H6P0C3_9EURO</name>
<accession>A0A8H6P0C3</accession>
<dbReference type="SUPFAM" id="SSF52540">
    <property type="entry name" value="P-loop containing nucleoside triphosphate hydrolases"/>
    <property type="match status" value="1"/>
</dbReference>
<dbReference type="InterPro" id="IPR036961">
    <property type="entry name" value="Kinesin_motor_dom_sf"/>
</dbReference>
<organism evidence="1 3">
    <name type="scientific">Aspergillus hiratsukae</name>
    <dbReference type="NCBI Taxonomy" id="1194566"/>
    <lineage>
        <taxon>Eukaryota</taxon>
        <taxon>Fungi</taxon>
        <taxon>Dikarya</taxon>
        <taxon>Ascomycota</taxon>
        <taxon>Pezizomycotina</taxon>
        <taxon>Eurotiomycetes</taxon>
        <taxon>Eurotiomycetidae</taxon>
        <taxon>Eurotiales</taxon>
        <taxon>Aspergillaceae</taxon>
        <taxon>Aspergillus</taxon>
        <taxon>Aspergillus subgen. Fumigati</taxon>
    </lineage>
</organism>
<comment type="caution">
    <text evidence="1">The sequence shown here is derived from an EMBL/GenBank/DDBJ whole genome shotgun (WGS) entry which is preliminary data.</text>
</comment>
<proteinExistence type="predicted"/>
<dbReference type="Proteomes" id="UP000630445">
    <property type="component" value="Unassembled WGS sequence"/>
</dbReference>
<dbReference type="InterPro" id="IPR027417">
    <property type="entry name" value="P-loop_NTPase"/>
</dbReference>